<protein>
    <recommendedName>
        <fullName evidence="4">HD domain-containing protein</fullName>
    </recommendedName>
</protein>
<keyword evidence="3" id="KW-1185">Reference proteome</keyword>
<feature type="region of interest" description="Disordered" evidence="1">
    <location>
        <begin position="71"/>
        <end position="99"/>
    </location>
</feature>
<dbReference type="Proteomes" id="UP000019443">
    <property type="component" value="Plasmid pLPU83d"/>
</dbReference>
<reference evidence="2" key="1">
    <citation type="submission" date="2013-11" db="EMBL/GenBank/DDBJ databases">
        <title>Draft genome sequence of the broad-host-range Rhizobium sp. LPU83 strain, a member of the low-genetic diversity Oregon-like Rhizobium sp. group.</title>
        <authorList>
            <person name="Wibberg D."/>
            <person name="Puehler A."/>
            <person name="Schlueter A."/>
        </authorList>
    </citation>
    <scope>NUCLEOTIDE SEQUENCE [LARGE SCALE GENOMIC DNA]</scope>
    <source>
        <strain evidence="2">LPU83</strain>
        <plasmid evidence="2">pLPU83d</plasmid>
    </source>
</reference>
<geneLocation type="plasmid" evidence="2 3">
    <name>pLPU83d</name>
</geneLocation>
<dbReference type="KEGG" id="rhl:LPU83_pLPU83d_0314"/>
<feature type="compositionally biased region" description="Basic and acidic residues" evidence="1">
    <location>
        <begin position="90"/>
        <end position="99"/>
    </location>
</feature>
<proteinExistence type="predicted"/>
<dbReference type="EMBL" id="HG916855">
    <property type="protein sequence ID" value="CDM61685.1"/>
    <property type="molecule type" value="Genomic_DNA"/>
</dbReference>
<dbReference type="AlphaFoldDB" id="W6RNA0"/>
<evidence type="ECO:0000313" key="2">
    <source>
        <dbReference type="EMBL" id="CDM61685.1"/>
    </source>
</evidence>
<gene>
    <name evidence="2" type="ORF">LPU83_pLPU83d_0314</name>
</gene>
<organism evidence="2 3">
    <name type="scientific">Rhizobium favelukesii</name>
    <dbReference type="NCBI Taxonomy" id="348824"/>
    <lineage>
        <taxon>Bacteria</taxon>
        <taxon>Pseudomonadati</taxon>
        <taxon>Pseudomonadota</taxon>
        <taxon>Alphaproteobacteria</taxon>
        <taxon>Hyphomicrobiales</taxon>
        <taxon>Rhizobiaceae</taxon>
        <taxon>Rhizobium/Agrobacterium group</taxon>
        <taxon>Rhizobium</taxon>
    </lineage>
</organism>
<evidence type="ECO:0000256" key="1">
    <source>
        <dbReference type="SAM" id="MobiDB-lite"/>
    </source>
</evidence>
<name>W6RNA0_9HYPH</name>
<accession>W6RNA0</accession>
<keyword evidence="2" id="KW-0614">Plasmid</keyword>
<dbReference type="HOGENOM" id="CLU_2318216_0_0_5"/>
<dbReference type="PATRIC" id="fig|348824.6.peg.5922"/>
<evidence type="ECO:0008006" key="4">
    <source>
        <dbReference type="Google" id="ProtNLM"/>
    </source>
</evidence>
<sequence>MEYARERCEPYLFNHVIRSWLFAARLGQIQSIEHDAEVVAVGTVLHDITLNERFNGRGASRLKPPILPGPLKGIGLRRTPGTADPGQSRAELDGLNRPL</sequence>
<evidence type="ECO:0000313" key="3">
    <source>
        <dbReference type="Proteomes" id="UP000019443"/>
    </source>
</evidence>